<dbReference type="AlphaFoldDB" id="A0A383B864"/>
<reference evidence="1" key="1">
    <citation type="submission" date="2018-05" db="EMBL/GenBank/DDBJ databases">
        <authorList>
            <person name="Lanie J.A."/>
            <person name="Ng W.-L."/>
            <person name="Kazmierczak K.M."/>
            <person name="Andrzejewski T.M."/>
            <person name="Davidsen T.M."/>
            <person name="Wayne K.J."/>
            <person name="Tettelin H."/>
            <person name="Glass J.I."/>
            <person name="Rusch D."/>
            <person name="Podicherti R."/>
            <person name="Tsui H.-C.T."/>
            <person name="Winkler M.E."/>
        </authorList>
    </citation>
    <scope>NUCLEOTIDE SEQUENCE</scope>
</reference>
<protein>
    <submittedName>
        <fullName evidence="1">Uncharacterized protein</fullName>
    </submittedName>
</protein>
<accession>A0A383B864</accession>
<organism evidence="1">
    <name type="scientific">marine metagenome</name>
    <dbReference type="NCBI Taxonomy" id="408172"/>
    <lineage>
        <taxon>unclassified sequences</taxon>
        <taxon>metagenomes</taxon>
        <taxon>ecological metagenomes</taxon>
    </lineage>
</organism>
<proteinExistence type="predicted"/>
<name>A0A383B864_9ZZZZ</name>
<dbReference type="EMBL" id="UINC01198165">
    <property type="protein sequence ID" value="SVE16000.1"/>
    <property type="molecule type" value="Genomic_DNA"/>
</dbReference>
<feature type="non-terminal residue" evidence="1">
    <location>
        <position position="1"/>
    </location>
</feature>
<evidence type="ECO:0000313" key="1">
    <source>
        <dbReference type="EMBL" id="SVE16000.1"/>
    </source>
</evidence>
<gene>
    <name evidence="1" type="ORF">METZ01_LOCUS468854</name>
</gene>
<sequence length="29" mass="3702">KYEKYLLNINSGLLPVDYTFKKLWWFYRC</sequence>